<keyword evidence="3" id="KW-1185">Reference proteome</keyword>
<feature type="compositionally biased region" description="Polar residues" evidence="1">
    <location>
        <begin position="23"/>
        <end position="32"/>
    </location>
</feature>
<feature type="region of interest" description="Disordered" evidence="1">
    <location>
        <begin position="23"/>
        <end position="80"/>
    </location>
</feature>
<dbReference type="EMBL" id="KV749938">
    <property type="protein sequence ID" value="OCL06994.1"/>
    <property type="molecule type" value="Genomic_DNA"/>
</dbReference>
<feature type="compositionally biased region" description="Basic and acidic residues" evidence="1">
    <location>
        <begin position="53"/>
        <end position="70"/>
    </location>
</feature>
<gene>
    <name evidence="2" type="ORF">AOQ84DRAFT_440470</name>
</gene>
<reference evidence="2 3" key="1">
    <citation type="journal article" date="2016" name="Nat. Commun.">
        <title>Ectomycorrhizal ecology is imprinted in the genome of the dominant symbiotic fungus Cenococcum geophilum.</title>
        <authorList>
            <consortium name="DOE Joint Genome Institute"/>
            <person name="Peter M."/>
            <person name="Kohler A."/>
            <person name="Ohm R.A."/>
            <person name="Kuo A."/>
            <person name="Krutzmann J."/>
            <person name="Morin E."/>
            <person name="Arend M."/>
            <person name="Barry K.W."/>
            <person name="Binder M."/>
            <person name="Choi C."/>
            <person name="Clum A."/>
            <person name="Copeland A."/>
            <person name="Grisel N."/>
            <person name="Haridas S."/>
            <person name="Kipfer T."/>
            <person name="LaButti K."/>
            <person name="Lindquist E."/>
            <person name="Lipzen A."/>
            <person name="Maire R."/>
            <person name="Meier B."/>
            <person name="Mihaltcheva S."/>
            <person name="Molinier V."/>
            <person name="Murat C."/>
            <person name="Poggeler S."/>
            <person name="Quandt C.A."/>
            <person name="Sperisen C."/>
            <person name="Tritt A."/>
            <person name="Tisserant E."/>
            <person name="Crous P.W."/>
            <person name="Henrissat B."/>
            <person name="Nehls U."/>
            <person name="Egli S."/>
            <person name="Spatafora J.W."/>
            <person name="Grigoriev I.V."/>
            <person name="Martin F.M."/>
        </authorList>
    </citation>
    <scope>NUCLEOTIDE SEQUENCE [LARGE SCALE GENOMIC DNA]</scope>
    <source>
        <strain evidence="2 3">CBS 207.34</strain>
    </source>
</reference>
<accession>A0A8E2JRZ2</accession>
<sequence>MPSKWQAPDELNVEQPKMLYLSDSGSSSTLVTPASDVPLQGGASFPVMPPMLPEEKESNAEKEHQKDNLEHIIPPPPAPPLNFKMTALEWMIETTRASARK</sequence>
<name>A0A8E2JRZ2_9PEZI</name>
<dbReference type="AlphaFoldDB" id="A0A8E2JRZ2"/>
<evidence type="ECO:0000313" key="3">
    <source>
        <dbReference type="Proteomes" id="UP000250140"/>
    </source>
</evidence>
<proteinExistence type="predicted"/>
<evidence type="ECO:0000313" key="2">
    <source>
        <dbReference type="EMBL" id="OCL06994.1"/>
    </source>
</evidence>
<dbReference type="Proteomes" id="UP000250140">
    <property type="component" value="Unassembled WGS sequence"/>
</dbReference>
<organism evidence="2 3">
    <name type="scientific">Glonium stellatum</name>
    <dbReference type="NCBI Taxonomy" id="574774"/>
    <lineage>
        <taxon>Eukaryota</taxon>
        <taxon>Fungi</taxon>
        <taxon>Dikarya</taxon>
        <taxon>Ascomycota</taxon>
        <taxon>Pezizomycotina</taxon>
        <taxon>Dothideomycetes</taxon>
        <taxon>Pleosporomycetidae</taxon>
        <taxon>Gloniales</taxon>
        <taxon>Gloniaceae</taxon>
        <taxon>Glonium</taxon>
    </lineage>
</organism>
<protein>
    <submittedName>
        <fullName evidence="2">Uncharacterized protein</fullName>
    </submittedName>
</protein>
<evidence type="ECO:0000256" key="1">
    <source>
        <dbReference type="SAM" id="MobiDB-lite"/>
    </source>
</evidence>